<feature type="compositionally biased region" description="Low complexity" evidence="7">
    <location>
        <begin position="364"/>
        <end position="378"/>
    </location>
</feature>
<feature type="compositionally biased region" description="Low complexity" evidence="7">
    <location>
        <begin position="407"/>
        <end position="418"/>
    </location>
</feature>
<feature type="compositionally biased region" description="Low complexity" evidence="7">
    <location>
        <begin position="121"/>
        <end position="130"/>
    </location>
</feature>
<dbReference type="GO" id="GO:0006887">
    <property type="term" value="P:exocytosis"/>
    <property type="evidence" value="ECO:0007669"/>
    <property type="project" value="UniProtKB-KW"/>
</dbReference>
<feature type="compositionally biased region" description="Low complexity" evidence="7">
    <location>
        <begin position="224"/>
        <end position="239"/>
    </location>
</feature>
<protein>
    <recommendedName>
        <fullName evidence="3">Exocyst complex component EXO84</fullName>
    </recommendedName>
</protein>
<evidence type="ECO:0000259" key="8">
    <source>
        <dbReference type="Pfam" id="PF16528"/>
    </source>
</evidence>
<dbReference type="RefSeq" id="XP_021885350.1">
    <property type="nucleotide sequence ID" value="XM_022021274.1"/>
</dbReference>
<comment type="subcellular location">
    <subcellularLocation>
        <location evidence="1">Cytoplasmic vesicle</location>
        <location evidence="1">Secretory vesicle</location>
    </subcellularLocation>
</comment>
<feature type="compositionally biased region" description="Polar residues" evidence="7">
    <location>
        <begin position="341"/>
        <end position="351"/>
    </location>
</feature>
<feature type="compositionally biased region" description="Low complexity" evidence="7">
    <location>
        <begin position="203"/>
        <end position="217"/>
    </location>
</feature>
<feature type="compositionally biased region" description="Basic and acidic residues" evidence="7">
    <location>
        <begin position="381"/>
        <end position="394"/>
    </location>
</feature>
<dbReference type="GO" id="GO:0030133">
    <property type="term" value="C:transport vesicle"/>
    <property type="evidence" value="ECO:0007669"/>
    <property type="project" value="UniProtKB-SubCell"/>
</dbReference>
<feature type="compositionally biased region" description="Pro residues" evidence="7">
    <location>
        <begin position="1"/>
        <end position="12"/>
    </location>
</feature>
<evidence type="ECO:0000256" key="6">
    <source>
        <dbReference type="ARBA" id="ARBA00022927"/>
    </source>
</evidence>
<dbReference type="SUPFAM" id="SSF50729">
    <property type="entry name" value="PH domain-like"/>
    <property type="match status" value="1"/>
</dbReference>
<keyword evidence="10" id="KW-1185">Reference proteome</keyword>
<dbReference type="SUPFAM" id="SSF74788">
    <property type="entry name" value="Cullin repeat-like"/>
    <property type="match status" value="1"/>
</dbReference>
<dbReference type="PANTHER" id="PTHR21426:SF12">
    <property type="entry name" value="EXOCYST COMPLEX COMPONENT 8"/>
    <property type="match status" value="1"/>
</dbReference>
<feature type="compositionally biased region" description="Gly residues" evidence="7">
    <location>
        <begin position="105"/>
        <end position="114"/>
    </location>
</feature>
<dbReference type="Gene3D" id="1.20.58.1220">
    <property type="entry name" value="Exo84p, C-terminal helical domain"/>
    <property type="match status" value="1"/>
</dbReference>
<evidence type="ECO:0000313" key="10">
    <source>
        <dbReference type="Proteomes" id="UP000193648"/>
    </source>
</evidence>
<dbReference type="PANTHER" id="PTHR21426">
    <property type="entry name" value="EXOCYST COMPLEX COMPONENT 8"/>
    <property type="match status" value="1"/>
</dbReference>
<feature type="compositionally biased region" description="Basic and acidic residues" evidence="7">
    <location>
        <begin position="302"/>
        <end position="315"/>
    </location>
</feature>
<dbReference type="GO" id="GO:0006893">
    <property type="term" value="P:Golgi to plasma membrane transport"/>
    <property type="evidence" value="ECO:0007669"/>
    <property type="project" value="TreeGrafter"/>
</dbReference>
<dbReference type="InterPro" id="IPR033961">
    <property type="entry name" value="Exo84"/>
</dbReference>
<dbReference type="EMBL" id="MCFF01000003">
    <property type="protein sequence ID" value="ORZ27647.1"/>
    <property type="molecule type" value="Genomic_DNA"/>
</dbReference>
<dbReference type="OrthoDB" id="642193at2759"/>
<dbReference type="STRING" id="64571.A0A1Y2GZB6"/>
<gene>
    <name evidence="9" type="ORF">BCR41DRAFT_317301</name>
</gene>
<keyword evidence="6" id="KW-0653">Protein transport</keyword>
<proteinExistence type="inferred from homology"/>
<evidence type="ECO:0000256" key="2">
    <source>
        <dbReference type="ARBA" id="ARBA00007210"/>
    </source>
</evidence>
<comment type="similarity">
    <text evidence="2">Belongs to the EXO84 family.</text>
</comment>
<dbReference type="InterPro" id="IPR042560">
    <property type="entry name" value="Exo84_C_2"/>
</dbReference>
<dbReference type="Gene3D" id="2.30.29.30">
    <property type="entry name" value="Pleckstrin-homology domain (PH domain)/Phosphotyrosine-binding domain (PTB)"/>
    <property type="match status" value="1"/>
</dbReference>
<evidence type="ECO:0000256" key="4">
    <source>
        <dbReference type="ARBA" id="ARBA00022448"/>
    </source>
</evidence>
<feature type="compositionally biased region" description="Polar residues" evidence="7">
    <location>
        <begin position="253"/>
        <end position="263"/>
    </location>
</feature>
<sequence length="1084" mass="117864">MQPQPRRQPPLPQQRMPPGSGPPPPQGQYMRQQQGLPPRPMGGPGPGGMYPQHQGMGGPMGPPMGPPMGQGGNYPPPSMRPRPAPMMPMGNQMPMNGPPRPMGGPMSGPMGGPMGGPPMPMGGQRPMGGPNIPPMGRPGPPPSMGPPRPNPGYRGPPQGPGPSMGPGPGGMGPGPGGMGPGPGMGPGKGPGIGMGPGPGPGPGSISSSSSIQSAPISLYGGISGASSSPSNNSSITSPAYSSTQSPMAPINYQPKTSHAPTATSRPIHSPSPSPIPASSSASSSPAPIAVQPSPNNINAVPLRHETSSPKIRKDPPPPPIARNNDVSSSPQIRSEAPLPSPNSRIEANSNSPLPPKPPVRRDTSSSSKSQKEAAASSSPLMKKDAPIPPRKEISQPKPLQPIRKNLISISSPTPSPSTASRMNEKSDRKPVVEIAQFSKEGFNHEEYLTQNLANASEDTIRSFLQSLKDSKSLAAEDLQENVFKNYNEFVTISKEISKLESDMQTLRGLLDDLKAASDNLVDDDDEFLLTAGIEDSAPVVPKRMTVMVSSMSDLTSVWKAQMMALWEGIEGAQKMLPYHPKRHLIRESPSFVEINTATNKIKHPVHIVLMNDTLLIATRKKKTAAISKYKLLGDRCWPLTDITIEDMKDTADIRNAIKITHGNEVFVYKTEKGQEKQTMLVNAKRSTDEMLARSNESRKRGMFGFTAAMSNRGGMKFKTSITSNQPDARWLQEFTDDLDVLIAQRDLEGAVAGVENANVMLSQMNLPAAKLEETKKRLDERVSRLIRVIITDLGQPHIVKVAVQRDVGWLERLGCLDQARDVFLNNRTKVVRQRISQAKAKKDPVLYVEELAMIVFTSIKNTSQWFELAFKDPKMTSALVKWAKQEIEYFGEFYKNIVFGVEQSNFQVIADCAKIASEQCIKLKEIGLDMAFVLEAVIMPYLIETIAEHERRCLERMDAIIEHDDFAALSGEELGSTSPLSASMLAFYTIMLQFVNNICLIGSLTLYSRIVDSVAILFKAYVNRTIQVYEEKGMTDDQRAVVNSNFQFISESFISRVIVQLRHRFDRQIPELEGVREELGGVEL</sequence>
<dbReference type="Pfam" id="PF16528">
    <property type="entry name" value="Exo84_C"/>
    <property type="match status" value="1"/>
</dbReference>
<dbReference type="Proteomes" id="UP000193648">
    <property type="component" value="Unassembled WGS sequence"/>
</dbReference>
<dbReference type="Gene3D" id="1.20.58.1210">
    <property type="entry name" value="Exo84p, N-terminal helical domain"/>
    <property type="match status" value="1"/>
</dbReference>
<accession>A0A1Y2GZB6</accession>
<dbReference type="InterPro" id="IPR042561">
    <property type="entry name" value="Exo84_C_1"/>
</dbReference>
<keyword evidence="5" id="KW-0268">Exocytosis</keyword>
<reference evidence="9 10" key="1">
    <citation type="submission" date="2016-07" db="EMBL/GenBank/DDBJ databases">
        <title>Pervasive Adenine N6-methylation of Active Genes in Fungi.</title>
        <authorList>
            <consortium name="DOE Joint Genome Institute"/>
            <person name="Mondo S.J."/>
            <person name="Dannebaum R.O."/>
            <person name="Kuo R.C."/>
            <person name="Labutti K."/>
            <person name="Haridas S."/>
            <person name="Kuo A."/>
            <person name="Salamov A."/>
            <person name="Ahrendt S.R."/>
            <person name="Lipzen A."/>
            <person name="Sullivan W."/>
            <person name="Andreopoulos W.B."/>
            <person name="Clum A."/>
            <person name="Lindquist E."/>
            <person name="Daum C."/>
            <person name="Ramamoorthy G.K."/>
            <person name="Gryganskyi A."/>
            <person name="Culley D."/>
            <person name="Magnuson J.K."/>
            <person name="James T.Y."/>
            <person name="O'Malley M.A."/>
            <person name="Stajich J.E."/>
            <person name="Spatafora J.W."/>
            <person name="Visel A."/>
            <person name="Grigoriev I.V."/>
        </authorList>
    </citation>
    <scope>NUCLEOTIDE SEQUENCE [LARGE SCALE GENOMIC DNA]</scope>
    <source>
        <strain evidence="9 10">NRRL 3116</strain>
    </source>
</reference>
<feature type="compositionally biased region" description="Pro residues" evidence="7">
    <location>
        <begin position="74"/>
        <end position="86"/>
    </location>
</feature>
<dbReference type="Pfam" id="PF25345">
    <property type="entry name" value="PH_EXO84"/>
    <property type="match status" value="1"/>
</dbReference>
<organism evidence="9 10">
    <name type="scientific">Lobosporangium transversale</name>
    <dbReference type="NCBI Taxonomy" id="64571"/>
    <lineage>
        <taxon>Eukaryota</taxon>
        <taxon>Fungi</taxon>
        <taxon>Fungi incertae sedis</taxon>
        <taxon>Mucoromycota</taxon>
        <taxon>Mortierellomycotina</taxon>
        <taxon>Mortierellomycetes</taxon>
        <taxon>Mortierellales</taxon>
        <taxon>Mortierellaceae</taxon>
        <taxon>Lobosporangium</taxon>
    </lineage>
</organism>
<evidence type="ECO:0000256" key="1">
    <source>
        <dbReference type="ARBA" id="ARBA00004398"/>
    </source>
</evidence>
<evidence type="ECO:0000256" key="5">
    <source>
        <dbReference type="ARBA" id="ARBA00022483"/>
    </source>
</evidence>
<keyword evidence="4" id="KW-0813">Transport</keyword>
<dbReference type="InterPro" id="IPR032403">
    <property type="entry name" value="Exo84_C"/>
</dbReference>
<dbReference type="InParanoid" id="A0A1Y2GZB6"/>
<dbReference type="Pfam" id="PF08700">
    <property type="entry name" value="VPS51_Exo84_N"/>
    <property type="match status" value="1"/>
</dbReference>
<dbReference type="GeneID" id="33563118"/>
<feature type="compositionally biased region" description="Pro residues" evidence="7">
    <location>
        <begin position="131"/>
        <end position="150"/>
    </location>
</feature>
<evidence type="ECO:0000313" key="9">
    <source>
        <dbReference type="EMBL" id="ORZ27647.1"/>
    </source>
</evidence>
<feature type="domain" description="Exocyst component Exo84 C-terminal" evidence="8">
    <location>
        <begin position="729"/>
        <end position="930"/>
    </location>
</feature>
<name>A0A1Y2GZB6_9FUNG</name>
<dbReference type="InterPro" id="IPR016159">
    <property type="entry name" value="Cullin_repeat-like_dom_sf"/>
</dbReference>
<comment type="caution">
    <text evidence="9">The sequence shown here is derived from an EMBL/GenBank/DDBJ whole genome shotgun (WGS) entry which is preliminary data.</text>
</comment>
<feature type="compositionally biased region" description="Gly residues" evidence="7">
    <location>
        <begin position="166"/>
        <end position="196"/>
    </location>
</feature>
<evidence type="ECO:0000256" key="7">
    <source>
        <dbReference type="SAM" id="MobiDB-lite"/>
    </source>
</evidence>
<dbReference type="GO" id="GO:0015031">
    <property type="term" value="P:protein transport"/>
    <property type="evidence" value="ECO:0007669"/>
    <property type="project" value="UniProtKB-KW"/>
</dbReference>
<dbReference type="InterPro" id="IPR011993">
    <property type="entry name" value="PH-like_dom_sf"/>
</dbReference>
<dbReference type="AlphaFoldDB" id="A0A1Y2GZB6"/>
<dbReference type="GO" id="GO:0000145">
    <property type="term" value="C:exocyst"/>
    <property type="evidence" value="ECO:0007669"/>
    <property type="project" value="InterPro"/>
</dbReference>
<feature type="region of interest" description="Disordered" evidence="7">
    <location>
        <begin position="1"/>
        <end position="429"/>
    </location>
</feature>
<evidence type="ECO:0000256" key="3">
    <source>
        <dbReference type="ARBA" id="ARBA00021269"/>
    </source>
</evidence>
<feature type="compositionally biased region" description="Low complexity" evidence="7">
    <location>
        <begin position="276"/>
        <end position="294"/>
    </location>
</feature>